<dbReference type="Gene3D" id="3.40.630.30">
    <property type="match status" value="1"/>
</dbReference>
<keyword evidence="2" id="KW-1185">Reference proteome</keyword>
<gene>
    <name evidence="1" type="ORF">SAMN05660836_00602</name>
</gene>
<reference evidence="1 2" key="1">
    <citation type="submission" date="2016-10" db="EMBL/GenBank/DDBJ databases">
        <authorList>
            <person name="de Groot N.N."/>
        </authorList>
    </citation>
    <scope>NUCLEOTIDE SEQUENCE [LARGE SCALE GENOMIC DNA]</scope>
    <source>
        <strain evidence="1 2">DSM 9990</strain>
    </source>
</reference>
<sequence length="388" mass="46113">MMKPMIADLLSSPVQAGLKFKIFSSVKEISPHEWNRLTDHLAPMMEWEYFYILEESRCVGEERRYQPFHIALVDRKDNIIAIAPFFERTDSAFEFGISGLMAEVSAITRIPFEKGLVGTIPFTPVPAYSFLTPTRNSKDLQHIVRLFLRYIDYLCEIYGFMSVRLYFVDPLLNEMQPLLAQFGYVQLITQHFMWHNHYASFEEFLRSLGSHKRRNVRRELRKLNEMGIHISMQPGSRVDEKIFDQMYGLYLRTWKKHMPPWIRPYLNRQFFILLRPFFRDRCAFSIATRGSDTKGMAIFFEKNEKLYGRYWGSFEHVPYLHFATCYYIPFMYAIEKGIKMFDPGFGGYHKEIRGFEYVPAYHFVKFFGPSRHLGYMALENVVTRNYEI</sequence>
<evidence type="ECO:0000313" key="1">
    <source>
        <dbReference type="EMBL" id="SFM51236.1"/>
    </source>
</evidence>
<protein>
    <recommendedName>
        <fullName evidence="3">GNAT family N-acetyltransferase</fullName>
    </recommendedName>
</protein>
<dbReference type="PANTHER" id="PTHR47017">
    <property type="entry name" value="ACYL-COA"/>
    <property type="match status" value="1"/>
</dbReference>
<evidence type="ECO:0000313" key="2">
    <source>
        <dbReference type="Proteomes" id="UP000199611"/>
    </source>
</evidence>
<dbReference type="AlphaFoldDB" id="A0A1I4RGS8"/>
<name>A0A1I4RGS8_9BACT</name>
<dbReference type="Proteomes" id="UP000199611">
    <property type="component" value="Unassembled WGS sequence"/>
</dbReference>
<accession>A0A1I4RGS8</accession>
<dbReference type="OrthoDB" id="9776898at2"/>
<dbReference type="SUPFAM" id="SSF55729">
    <property type="entry name" value="Acyl-CoA N-acyltransferases (Nat)"/>
    <property type="match status" value="1"/>
</dbReference>
<dbReference type="RefSeq" id="WP_093393357.1">
    <property type="nucleotide sequence ID" value="NZ_FOUU01000001.1"/>
</dbReference>
<evidence type="ECO:0008006" key="3">
    <source>
        <dbReference type="Google" id="ProtNLM"/>
    </source>
</evidence>
<dbReference type="EMBL" id="FOUU01000001">
    <property type="protein sequence ID" value="SFM51236.1"/>
    <property type="molecule type" value="Genomic_DNA"/>
</dbReference>
<dbReference type="InterPro" id="IPR016181">
    <property type="entry name" value="Acyl_CoA_acyltransferase"/>
</dbReference>
<dbReference type="InterPro" id="IPR007434">
    <property type="entry name" value="FemAB-like"/>
</dbReference>
<proteinExistence type="predicted"/>
<dbReference type="STRING" id="39841.SAMN05660836_00602"/>
<organism evidence="1 2">
    <name type="scientific">Thermodesulforhabdus norvegica</name>
    <dbReference type="NCBI Taxonomy" id="39841"/>
    <lineage>
        <taxon>Bacteria</taxon>
        <taxon>Pseudomonadati</taxon>
        <taxon>Thermodesulfobacteriota</taxon>
        <taxon>Syntrophobacteria</taxon>
        <taxon>Syntrophobacterales</taxon>
        <taxon>Thermodesulforhabdaceae</taxon>
        <taxon>Thermodesulforhabdus</taxon>
    </lineage>
</organism>
<dbReference type="Pfam" id="PF04339">
    <property type="entry name" value="FemAB_like"/>
    <property type="match status" value="1"/>
</dbReference>
<dbReference type="PANTHER" id="PTHR47017:SF1">
    <property type="entry name" value="ACYL-COA"/>
    <property type="match status" value="1"/>
</dbReference>